<dbReference type="RefSeq" id="XP_013422437.1">
    <property type="nucleotide sequence ID" value="XM_013566983.1"/>
</dbReference>
<evidence type="ECO:0000313" key="2">
    <source>
        <dbReference type="EMBL" id="KEQ68253.1"/>
    </source>
</evidence>
<feature type="region of interest" description="Disordered" evidence="1">
    <location>
        <begin position="67"/>
        <end position="98"/>
    </location>
</feature>
<evidence type="ECO:0000256" key="1">
    <source>
        <dbReference type="SAM" id="MobiDB-lite"/>
    </source>
</evidence>
<reference evidence="2 3" key="1">
    <citation type="journal article" date="2014" name="BMC Genomics">
        <title>Genome sequencing of four Aureobasidium pullulans varieties: biotechnological potential, stress tolerance, and description of new species.</title>
        <authorList>
            <person name="Gostin Ar C."/>
            <person name="Ohm R.A."/>
            <person name="Kogej T."/>
            <person name="Sonjak S."/>
            <person name="Turk M."/>
            <person name="Zajc J."/>
            <person name="Zalar P."/>
            <person name="Grube M."/>
            <person name="Sun H."/>
            <person name="Han J."/>
            <person name="Sharma A."/>
            <person name="Chiniquy J."/>
            <person name="Ngan C.Y."/>
            <person name="Lipzen A."/>
            <person name="Barry K."/>
            <person name="Grigoriev I.V."/>
            <person name="Gunde-Cimerman N."/>
        </authorList>
    </citation>
    <scope>NUCLEOTIDE SEQUENCE [LARGE SCALE GENOMIC DNA]</scope>
    <source>
        <strain evidence="2 3">CBS 147.97</strain>
    </source>
</reference>
<feature type="region of interest" description="Disordered" evidence="1">
    <location>
        <begin position="136"/>
        <end position="161"/>
    </location>
</feature>
<dbReference type="Proteomes" id="UP000027730">
    <property type="component" value="Unassembled WGS sequence"/>
</dbReference>
<name>A0A074W5W2_9PEZI</name>
<dbReference type="GeneID" id="25417750"/>
<organism evidence="2 3">
    <name type="scientific">Aureobasidium namibiae CBS 147.97</name>
    <dbReference type="NCBI Taxonomy" id="1043004"/>
    <lineage>
        <taxon>Eukaryota</taxon>
        <taxon>Fungi</taxon>
        <taxon>Dikarya</taxon>
        <taxon>Ascomycota</taxon>
        <taxon>Pezizomycotina</taxon>
        <taxon>Dothideomycetes</taxon>
        <taxon>Dothideomycetidae</taxon>
        <taxon>Dothideales</taxon>
        <taxon>Saccotheciaceae</taxon>
        <taxon>Aureobasidium</taxon>
    </lineage>
</organism>
<accession>A0A074W5W2</accession>
<protein>
    <submittedName>
        <fullName evidence="2">Uncharacterized protein</fullName>
    </submittedName>
</protein>
<evidence type="ECO:0000313" key="3">
    <source>
        <dbReference type="Proteomes" id="UP000027730"/>
    </source>
</evidence>
<gene>
    <name evidence="2" type="ORF">M436DRAFT_86575</name>
</gene>
<dbReference type="EMBL" id="KL584733">
    <property type="protein sequence ID" value="KEQ68253.1"/>
    <property type="molecule type" value="Genomic_DNA"/>
</dbReference>
<sequence length="371" mass="41602">MATRCFCQFLRTNDYSGISADEWQIMKGALASHQIQSDLSHATEQPTRLTECERRILTDEVVATRARATVETDSDEPDQRLRSRGTRSVVQSEGVVRSRKRAHGLDHITHVPAQATPGDPGIAVQPGNLKVVASMGQRVSGSRKRKRNPELDTGGYRVHNTNEGFLSKPSIDVEQLLETYGGLSERSAADWLSYPKKFFQMDDIPSALGKVNRRAIDRALCIFGVAGSSEHHSKMIQVVTAYTFQQEHGRKHINEPGLKQLRQRGSKFSTLVQMFEHKSILLLMPCTSLLRLDNEALEQMKSRMELSDDFGDLKHQLNKHEVLAQSLITFVKQVLLCHVPVREQTSSDGAMEVVVNETSLTQSQEVLRNSE</sequence>
<proteinExistence type="predicted"/>
<dbReference type="AlphaFoldDB" id="A0A074W5W2"/>
<dbReference type="OrthoDB" id="10606335at2759"/>
<dbReference type="HOGENOM" id="CLU_745924_0_0_1"/>
<keyword evidence="3" id="KW-1185">Reference proteome</keyword>